<dbReference type="RefSeq" id="WP_406647214.1">
    <property type="nucleotide sequence ID" value="NZ_CP123584.1"/>
</dbReference>
<dbReference type="GO" id="GO:0016757">
    <property type="term" value="F:glycosyltransferase activity"/>
    <property type="evidence" value="ECO:0007669"/>
    <property type="project" value="UniProtKB-KW"/>
</dbReference>
<keyword evidence="2" id="KW-0328">Glycosyltransferase</keyword>
<reference evidence="2 3" key="1">
    <citation type="submission" date="2023-04" db="EMBL/GenBank/DDBJ databases">
        <title>Complete genome sequence of Alisedimentitalea scapharcae.</title>
        <authorList>
            <person name="Rong J.-C."/>
            <person name="Yi M.-L."/>
            <person name="Zhao Q."/>
        </authorList>
    </citation>
    <scope>NUCLEOTIDE SEQUENCE [LARGE SCALE GENOMIC DNA]</scope>
    <source>
        <strain evidence="2 3">KCTC 42119</strain>
    </source>
</reference>
<organism evidence="2 3">
    <name type="scientific">Aliisedimentitalea scapharcae</name>
    <dbReference type="NCBI Taxonomy" id="1524259"/>
    <lineage>
        <taxon>Bacteria</taxon>
        <taxon>Pseudomonadati</taxon>
        <taxon>Pseudomonadota</taxon>
        <taxon>Alphaproteobacteria</taxon>
        <taxon>Rhodobacterales</taxon>
        <taxon>Roseobacteraceae</taxon>
        <taxon>Aliisedimentitalea</taxon>
    </lineage>
</organism>
<sequence>MTQPEFGPDHQPLPEGGWSESLTTLRNAIVVPPIESSFVQEAGILHSDGTYCPEGALWRKYRPITTQPAMPDAIAETLPGRWLWGGVLWAHFGHFLVESASRIWPLAEMDTPFDGILFIPKRPRVGEEVRGFHREYMSLMQPDLPVRVTAQPMQVEELVVPGQGFGLGLITAGTQKYRDAIHSRFARDVEPDGPEKIYISRSKLGLAKGGMLGEERMEDYLRAEGYEIFYPEKHSLTVQLAHYKAARKVIAADGSALHLFAMVGRPDQPVAMILRRQSGVDNLLARNVSQFCGSKPLVIGALRTEWVPTNKRKSSRLSFGELDHSVIGPALQKYGFIQDGSHWTALSDEDRKQALEDKGLGGNDRFVESPVFVQRRIRQIRQERRQRRAQQAQSDSQKA</sequence>
<dbReference type="InterPro" id="IPR024698">
    <property type="entry name" value="Caps_psacc_synth_Cps23fI-typ"/>
</dbReference>
<dbReference type="Pfam" id="PF04577">
    <property type="entry name" value="Glyco_transf_61"/>
    <property type="match status" value="1"/>
</dbReference>
<proteinExistence type="predicted"/>
<gene>
    <name evidence="2" type="ORF">QEZ52_01155</name>
</gene>
<keyword evidence="3" id="KW-1185">Reference proteome</keyword>
<dbReference type="EMBL" id="CP123584">
    <property type="protein sequence ID" value="WZK89188.1"/>
    <property type="molecule type" value="Genomic_DNA"/>
</dbReference>
<dbReference type="Proteomes" id="UP001623232">
    <property type="component" value="Chromosome"/>
</dbReference>
<evidence type="ECO:0000313" key="3">
    <source>
        <dbReference type="Proteomes" id="UP001623232"/>
    </source>
</evidence>
<dbReference type="EC" id="2.4.-.-" evidence="2"/>
<keyword evidence="2" id="KW-0808">Transferase</keyword>
<accession>A0ABZ2XU29</accession>
<name>A0ABZ2XU29_9RHOB</name>
<dbReference type="InterPro" id="IPR049625">
    <property type="entry name" value="Glyco_transf_61_cat"/>
</dbReference>
<evidence type="ECO:0000313" key="2">
    <source>
        <dbReference type="EMBL" id="WZK89188.1"/>
    </source>
</evidence>
<protein>
    <submittedName>
        <fullName evidence="2">Glycosyltransferase family 61 protein</fullName>
        <ecNumber evidence="2">2.4.-.-</ecNumber>
    </submittedName>
</protein>
<feature type="domain" description="Glycosyltransferase 61 catalytic" evidence="1">
    <location>
        <begin position="92"/>
        <end position="258"/>
    </location>
</feature>
<dbReference type="PIRSF" id="PIRSF030158">
    <property type="entry name" value="UCP030158"/>
    <property type="match status" value="1"/>
</dbReference>
<evidence type="ECO:0000259" key="1">
    <source>
        <dbReference type="Pfam" id="PF04577"/>
    </source>
</evidence>